<feature type="domain" description="Stc1" evidence="2">
    <location>
        <begin position="12"/>
        <end position="94"/>
    </location>
</feature>
<dbReference type="EMBL" id="MU865023">
    <property type="protein sequence ID" value="KAK4459945.1"/>
    <property type="molecule type" value="Genomic_DNA"/>
</dbReference>
<evidence type="ECO:0000313" key="3">
    <source>
        <dbReference type="EMBL" id="KAK4459945.1"/>
    </source>
</evidence>
<feature type="compositionally biased region" description="Polar residues" evidence="1">
    <location>
        <begin position="119"/>
        <end position="130"/>
    </location>
</feature>
<gene>
    <name evidence="3" type="ORF">QBC42DRAFT_253902</name>
</gene>
<dbReference type="Pfam" id="PF12898">
    <property type="entry name" value="Stc1"/>
    <property type="match status" value="1"/>
</dbReference>
<evidence type="ECO:0000259" key="2">
    <source>
        <dbReference type="Pfam" id="PF12898"/>
    </source>
</evidence>
<reference evidence="3" key="2">
    <citation type="submission" date="2023-06" db="EMBL/GenBank/DDBJ databases">
        <authorList>
            <consortium name="Lawrence Berkeley National Laboratory"/>
            <person name="Mondo S.J."/>
            <person name="Hensen N."/>
            <person name="Bonometti L."/>
            <person name="Westerberg I."/>
            <person name="Brannstrom I.O."/>
            <person name="Guillou S."/>
            <person name="Cros-Aarteil S."/>
            <person name="Calhoun S."/>
            <person name="Haridas S."/>
            <person name="Kuo A."/>
            <person name="Pangilinan J."/>
            <person name="Riley R."/>
            <person name="Labutti K."/>
            <person name="Andreopoulos B."/>
            <person name="Lipzen A."/>
            <person name="Chen C."/>
            <person name="Yanf M."/>
            <person name="Daum C."/>
            <person name="Ng V."/>
            <person name="Clum A."/>
            <person name="Steindorff A."/>
            <person name="Ohm R."/>
            <person name="Martin F."/>
            <person name="Silar P."/>
            <person name="Natvig D."/>
            <person name="Lalanne C."/>
            <person name="Gautier V."/>
            <person name="Ament-Velasquez S.L."/>
            <person name="Kruys A."/>
            <person name="Hutchinson M.I."/>
            <person name="Powell A.J."/>
            <person name="Barry K."/>
            <person name="Miller A.N."/>
            <person name="Grigoriev I.V."/>
            <person name="Debuchy R."/>
            <person name="Gladieux P."/>
            <person name="Thoren M.H."/>
            <person name="Johannesson H."/>
        </authorList>
    </citation>
    <scope>NUCLEOTIDE SEQUENCE</scope>
    <source>
        <strain evidence="3">PSN324</strain>
    </source>
</reference>
<feature type="compositionally biased region" description="Polar residues" evidence="1">
    <location>
        <begin position="189"/>
        <end position="198"/>
    </location>
</feature>
<comment type="caution">
    <text evidence="3">The sequence shown here is derived from an EMBL/GenBank/DDBJ whole genome shotgun (WGS) entry which is preliminary data.</text>
</comment>
<dbReference type="AlphaFoldDB" id="A0AAV9HIL8"/>
<feature type="compositionally biased region" description="Low complexity" evidence="1">
    <location>
        <begin position="199"/>
        <end position="216"/>
    </location>
</feature>
<sequence>MNRHNNISGTIKCMNGGEYRTRDHFSGRSITKYSTALRNGSATRDKSGISCKDHSSGEQDEIHCQGPCNLWRARQYFSNSTRKSGKFWCKMCTEWQTRSEQGEILPPPGSETTAEEGSSDGNENNQGARTARSNQVIYGDNDMHSIICTSATIGEFPTTPTYCTTLVVGDMALIPPHLRPPHLRPTWFNNFQQGHPGNSQASQTASQTSSQAGGSTIMEPAMPARGIPFIGYGPNGQRVNMVREPSEVSAITWSSPEKAVEKTKSGWVKVPQRKQGPIVPEYLAKGYKDQGYKDYDGESEDEP</sequence>
<dbReference type="InterPro" id="IPR024630">
    <property type="entry name" value="Stc1"/>
</dbReference>
<keyword evidence="4" id="KW-1185">Reference proteome</keyword>
<dbReference type="Proteomes" id="UP001321749">
    <property type="component" value="Unassembled WGS sequence"/>
</dbReference>
<organism evidence="3 4">
    <name type="scientific">Cladorrhinum samala</name>
    <dbReference type="NCBI Taxonomy" id="585594"/>
    <lineage>
        <taxon>Eukaryota</taxon>
        <taxon>Fungi</taxon>
        <taxon>Dikarya</taxon>
        <taxon>Ascomycota</taxon>
        <taxon>Pezizomycotina</taxon>
        <taxon>Sordariomycetes</taxon>
        <taxon>Sordariomycetidae</taxon>
        <taxon>Sordariales</taxon>
        <taxon>Podosporaceae</taxon>
        <taxon>Cladorrhinum</taxon>
    </lineage>
</organism>
<evidence type="ECO:0000256" key="1">
    <source>
        <dbReference type="SAM" id="MobiDB-lite"/>
    </source>
</evidence>
<feature type="region of interest" description="Disordered" evidence="1">
    <location>
        <begin position="99"/>
        <end position="130"/>
    </location>
</feature>
<protein>
    <submittedName>
        <fullName evidence="3">Stc1 domain-containing protein</fullName>
    </submittedName>
</protein>
<name>A0AAV9HIL8_9PEZI</name>
<accession>A0AAV9HIL8</accession>
<proteinExistence type="predicted"/>
<evidence type="ECO:0000313" key="4">
    <source>
        <dbReference type="Proteomes" id="UP001321749"/>
    </source>
</evidence>
<reference evidence="3" key="1">
    <citation type="journal article" date="2023" name="Mol. Phylogenet. Evol.">
        <title>Genome-scale phylogeny and comparative genomics of the fungal order Sordariales.</title>
        <authorList>
            <person name="Hensen N."/>
            <person name="Bonometti L."/>
            <person name="Westerberg I."/>
            <person name="Brannstrom I.O."/>
            <person name="Guillou S."/>
            <person name="Cros-Aarteil S."/>
            <person name="Calhoun S."/>
            <person name="Haridas S."/>
            <person name="Kuo A."/>
            <person name="Mondo S."/>
            <person name="Pangilinan J."/>
            <person name="Riley R."/>
            <person name="LaButti K."/>
            <person name="Andreopoulos B."/>
            <person name="Lipzen A."/>
            <person name="Chen C."/>
            <person name="Yan M."/>
            <person name="Daum C."/>
            <person name="Ng V."/>
            <person name="Clum A."/>
            <person name="Steindorff A."/>
            <person name="Ohm R.A."/>
            <person name="Martin F."/>
            <person name="Silar P."/>
            <person name="Natvig D.O."/>
            <person name="Lalanne C."/>
            <person name="Gautier V."/>
            <person name="Ament-Velasquez S.L."/>
            <person name="Kruys A."/>
            <person name="Hutchinson M.I."/>
            <person name="Powell A.J."/>
            <person name="Barry K."/>
            <person name="Miller A.N."/>
            <person name="Grigoriev I.V."/>
            <person name="Debuchy R."/>
            <person name="Gladieux P."/>
            <person name="Hiltunen Thoren M."/>
            <person name="Johannesson H."/>
        </authorList>
    </citation>
    <scope>NUCLEOTIDE SEQUENCE</scope>
    <source>
        <strain evidence="3">PSN324</strain>
    </source>
</reference>
<feature type="region of interest" description="Disordered" evidence="1">
    <location>
        <begin position="189"/>
        <end position="220"/>
    </location>
</feature>